<evidence type="ECO:0000256" key="5">
    <source>
        <dbReference type="ARBA" id="ARBA00023136"/>
    </source>
</evidence>
<accession>A0ABR7JGY7</accession>
<dbReference type="Proteomes" id="UP000621670">
    <property type="component" value="Unassembled WGS sequence"/>
</dbReference>
<comment type="caution">
    <text evidence="9">The sequence shown here is derived from an EMBL/GenBank/DDBJ whole genome shotgun (WGS) entry which is preliminary data.</text>
</comment>
<organism evidence="9 10">
    <name type="scientific">Flavobacterium turcicum</name>
    <dbReference type="NCBI Taxonomy" id="2764718"/>
    <lineage>
        <taxon>Bacteria</taxon>
        <taxon>Pseudomonadati</taxon>
        <taxon>Bacteroidota</taxon>
        <taxon>Flavobacteriia</taxon>
        <taxon>Flavobacteriales</taxon>
        <taxon>Flavobacteriaceae</taxon>
        <taxon>Flavobacterium</taxon>
    </lineage>
</organism>
<keyword evidence="5 6" id="KW-0472">Membrane</keyword>
<dbReference type="NCBIfam" id="TIGR00360">
    <property type="entry name" value="ComEC_N-term"/>
    <property type="match status" value="1"/>
</dbReference>
<name>A0ABR7JGY7_9FLAO</name>
<feature type="transmembrane region" description="Helical" evidence="6">
    <location>
        <begin position="288"/>
        <end position="311"/>
    </location>
</feature>
<protein>
    <submittedName>
        <fullName evidence="9">ComEC family competence protein</fullName>
    </submittedName>
</protein>
<keyword evidence="3 6" id="KW-0812">Transmembrane</keyword>
<feature type="transmembrane region" description="Helical" evidence="6">
    <location>
        <begin position="505"/>
        <end position="525"/>
    </location>
</feature>
<dbReference type="InterPro" id="IPR025405">
    <property type="entry name" value="DUF4131"/>
</dbReference>
<keyword evidence="10" id="KW-1185">Reference proteome</keyword>
<feature type="transmembrane region" description="Helical" evidence="6">
    <location>
        <begin position="251"/>
        <end position="276"/>
    </location>
</feature>
<evidence type="ECO:0000256" key="6">
    <source>
        <dbReference type="SAM" id="Phobius"/>
    </source>
</evidence>
<dbReference type="Pfam" id="PF03772">
    <property type="entry name" value="Competence"/>
    <property type="match status" value="1"/>
</dbReference>
<sequence length="676" mass="76906">MKVLHFPLTKLTVGFIFGLLLAHLYVFSPTIIGISLTVLLLLLCCINSFTIGKQQPTFFGLVSLLIMILIGIYTTIIHNDSFDSKHYSHNKSAFAKPTLITLTVREKLKNSSFTSRYVAQITQIKNQRQNGSIILNIATDSLPITMPIGSKLKINGILIANKTASNPNQFDFGKYLLNKQIYAQLYSNPEDLSISTSCEKDIWYYTARFRENLISNLKANQFSNRELQVAIALILGQQQEIDPAIIRDYQYAGAVHILSVSGLHIGFIMLFMTFLLRPIPNNKRGSALKLVIILLSLWLFGILAGLAPSVVRSVTMFSFVAIGNHLSRNTSIYHTLIASIFIILLFEPSFLFDVGFQLSYIALFFIVWLQPLLGTLWSPKYKLVRYFWDILTVSFAAQIGTLPLSIYYFHQFPGLFFITNLIIIPLLLFIMAIGIIVMSWAAFTEVPRALSQILEWGIWIINWIISKIASVEQFILKDIPLHFYLLLCSYCIIVTVVLWCKKPSFYKLLAVLVSIIVTQSTYLVLKNQFEQQAEMIVFNTQKNTLISKRNGNFILAYSRSDVKNNSSLNTLKSYELANFSKINSIKPLKNVLFYKGKKILILDSLAVWSPKVKPDILLLTQSTRVNLDRVLIQLHPKTVIADGSNFKKARWKWEQSCQKQNIPFHATAEKGYFKLN</sequence>
<evidence type="ECO:0000259" key="8">
    <source>
        <dbReference type="Pfam" id="PF13567"/>
    </source>
</evidence>
<feature type="transmembrane region" description="Helical" evidence="6">
    <location>
        <begin position="58"/>
        <end position="76"/>
    </location>
</feature>
<reference evidence="9 10" key="1">
    <citation type="submission" date="2020-08" db="EMBL/GenBank/DDBJ databases">
        <title>Description of novel Flavobacterium F-400 isolate.</title>
        <authorList>
            <person name="Saticioglu I."/>
            <person name="Duman M."/>
            <person name="Altun S."/>
        </authorList>
    </citation>
    <scope>NUCLEOTIDE SEQUENCE [LARGE SCALE GENOMIC DNA]</scope>
    <source>
        <strain evidence="9 10">F-400</strain>
    </source>
</reference>
<feature type="transmembrane region" description="Helical" evidence="6">
    <location>
        <begin position="481"/>
        <end position="499"/>
    </location>
</feature>
<feature type="domain" description="DUF4131" evidence="8">
    <location>
        <begin position="29"/>
        <end position="189"/>
    </location>
</feature>
<evidence type="ECO:0000313" key="10">
    <source>
        <dbReference type="Proteomes" id="UP000621670"/>
    </source>
</evidence>
<dbReference type="PANTHER" id="PTHR30619:SF1">
    <property type="entry name" value="RECOMBINATION PROTEIN 2"/>
    <property type="match status" value="1"/>
</dbReference>
<evidence type="ECO:0000313" key="9">
    <source>
        <dbReference type="EMBL" id="MBC5863761.1"/>
    </source>
</evidence>
<feature type="transmembrane region" description="Helical" evidence="6">
    <location>
        <begin position="331"/>
        <end position="351"/>
    </location>
</feature>
<dbReference type="PANTHER" id="PTHR30619">
    <property type="entry name" value="DNA INTERNALIZATION/COMPETENCE PROTEIN COMEC/REC2"/>
    <property type="match status" value="1"/>
</dbReference>
<dbReference type="InterPro" id="IPR004477">
    <property type="entry name" value="ComEC_N"/>
</dbReference>
<keyword evidence="2" id="KW-1003">Cell membrane</keyword>
<feature type="transmembrane region" description="Helical" evidence="6">
    <location>
        <begin position="358"/>
        <end position="378"/>
    </location>
</feature>
<comment type="subcellular location">
    <subcellularLocation>
        <location evidence="1">Cell membrane</location>
        <topology evidence="1">Multi-pass membrane protein</topology>
    </subcellularLocation>
</comment>
<evidence type="ECO:0000256" key="3">
    <source>
        <dbReference type="ARBA" id="ARBA00022692"/>
    </source>
</evidence>
<evidence type="ECO:0000256" key="1">
    <source>
        <dbReference type="ARBA" id="ARBA00004651"/>
    </source>
</evidence>
<feature type="transmembrane region" description="Helical" evidence="6">
    <location>
        <begin position="421"/>
        <end position="443"/>
    </location>
</feature>
<dbReference type="EMBL" id="JACRUM010000005">
    <property type="protein sequence ID" value="MBC5863761.1"/>
    <property type="molecule type" value="Genomic_DNA"/>
</dbReference>
<evidence type="ECO:0000259" key="7">
    <source>
        <dbReference type="Pfam" id="PF03772"/>
    </source>
</evidence>
<dbReference type="Pfam" id="PF13567">
    <property type="entry name" value="DUF4131"/>
    <property type="match status" value="1"/>
</dbReference>
<proteinExistence type="predicted"/>
<feature type="transmembrane region" description="Helical" evidence="6">
    <location>
        <begin position="31"/>
        <end position="51"/>
    </location>
</feature>
<evidence type="ECO:0000256" key="4">
    <source>
        <dbReference type="ARBA" id="ARBA00022989"/>
    </source>
</evidence>
<feature type="transmembrane region" description="Helical" evidence="6">
    <location>
        <begin position="390"/>
        <end position="409"/>
    </location>
</feature>
<gene>
    <name evidence="9" type="ORF">H8R26_10025</name>
</gene>
<keyword evidence="4 6" id="KW-1133">Transmembrane helix</keyword>
<dbReference type="RefSeq" id="WP_166135962.1">
    <property type="nucleotide sequence ID" value="NZ_JAAOBY010000004.1"/>
</dbReference>
<evidence type="ECO:0000256" key="2">
    <source>
        <dbReference type="ARBA" id="ARBA00022475"/>
    </source>
</evidence>
<dbReference type="InterPro" id="IPR052159">
    <property type="entry name" value="Competence_DNA_uptake"/>
</dbReference>
<feature type="domain" description="ComEC/Rec2-related protein" evidence="7">
    <location>
        <begin position="233"/>
        <end position="498"/>
    </location>
</feature>